<gene>
    <name evidence="9" type="ORF">CQW23_24991</name>
</gene>
<dbReference type="InterPro" id="IPR007120">
    <property type="entry name" value="DNA-dir_RNAP_su2_dom"/>
</dbReference>
<reference evidence="9 10" key="1">
    <citation type="journal article" date="2017" name="Genome Biol.">
        <title>New reference genome sequences of hot pepper reveal the massive evolution of plant disease-resistance genes by retroduplication.</title>
        <authorList>
            <person name="Kim S."/>
            <person name="Park J."/>
            <person name="Yeom S.I."/>
            <person name="Kim Y.M."/>
            <person name="Seo E."/>
            <person name="Kim K.T."/>
            <person name="Kim M.S."/>
            <person name="Lee J.M."/>
            <person name="Cheong K."/>
            <person name="Shin H.S."/>
            <person name="Kim S.B."/>
            <person name="Han K."/>
            <person name="Lee J."/>
            <person name="Park M."/>
            <person name="Lee H.A."/>
            <person name="Lee H.Y."/>
            <person name="Lee Y."/>
            <person name="Oh S."/>
            <person name="Lee J.H."/>
            <person name="Choi E."/>
            <person name="Choi E."/>
            <person name="Lee S.E."/>
            <person name="Jeon J."/>
            <person name="Kim H."/>
            <person name="Choi G."/>
            <person name="Song H."/>
            <person name="Lee J."/>
            <person name="Lee S.C."/>
            <person name="Kwon J.K."/>
            <person name="Lee H.Y."/>
            <person name="Koo N."/>
            <person name="Hong Y."/>
            <person name="Kim R.W."/>
            <person name="Kang W.H."/>
            <person name="Huh J.H."/>
            <person name="Kang B.C."/>
            <person name="Yang T.J."/>
            <person name="Lee Y.H."/>
            <person name="Bennetzen J.L."/>
            <person name="Choi D."/>
        </authorList>
    </citation>
    <scope>NUCLEOTIDE SEQUENCE [LARGE SCALE GENOMIC DNA]</scope>
    <source>
        <strain evidence="10">cv. PBC81</strain>
    </source>
</reference>
<dbReference type="Gene3D" id="3.90.1800.10">
    <property type="entry name" value="RNA polymerase alpha subunit dimerisation domain"/>
    <property type="match status" value="1"/>
</dbReference>
<dbReference type="Proteomes" id="UP000224567">
    <property type="component" value="Unassembled WGS sequence"/>
</dbReference>
<dbReference type="GO" id="GO:0000428">
    <property type="term" value="C:DNA-directed RNA polymerase complex"/>
    <property type="evidence" value="ECO:0007669"/>
    <property type="project" value="UniProtKB-KW"/>
</dbReference>
<dbReference type="OrthoDB" id="101614at2759"/>
<comment type="caution">
    <text evidence="9">The sequence shown here is derived from an EMBL/GenBank/DDBJ whole genome shotgun (WGS) entry which is preliminary data.</text>
</comment>
<dbReference type="InterPro" id="IPR000477">
    <property type="entry name" value="RT_dom"/>
</dbReference>
<keyword evidence="3 9" id="KW-0240">DNA-directed RNA polymerase</keyword>
<evidence type="ECO:0000259" key="7">
    <source>
        <dbReference type="PROSITE" id="PS50878"/>
    </source>
</evidence>
<evidence type="ECO:0000256" key="2">
    <source>
        <dbReference type="ARBA" id="ARBA00012418"/>
    </source>
</evidence>
<dbReference type="PROSITE" id="PS50878">
    <property type="entry name" value="RT_POL"/>
    <property type="match status" value="1"/>
</dbReference>
<dbReference type="InterPro" id="IPR007121">
    <property type="entry name" value="RNA_pol_bsu_CS"/>
</dbReference>
<name>A0A2G2VWE9_CAPBA</name>
<keyword evidence="4" id="KW-0808">Transferase</keyword>
<dbReference type="Pfam" id="PF00078">
    <property type="entry name" value="RVT_1"/>
    <property type="match status" value="1"/>
</dbReference>
<dbReference type="GO" id="GO:0006351">
    <property type="term" value="P:DNA-templated transcription"/>
    <property type="evidence" value="ECO:0007669"/>
    <property type="project" value="InterPro"/>
</dbReference>
<evidence type="ECO:0000259" key="8">
    <source>
        <dbReference type="PROSITE" id="PS50994"/>
    </source>
</evidence>
<evidence type="ECO:0000256" key="1">
    <source>
        <dbReference type="ARBA" id="ARBA00006835"/>
    </source>
</evidence>
<evidence type="ECO:0000256" key="5">
    <source>
        <dbReference type="ARBA" id="ARBA00022695"/>
    </source>
</evidence>
<accession>A0A2G2VWE9</accession>
<evidence type="ECO:0000256" key="3">
    <source>
        <dbReference type="ARBA" id="ARBA00022478"/>
    </source>
</evidence>
<dbReference type="AlphaFoldDB" id="A0A2G2VWE9"/>
<protein>
    <recommendedName>
        <fullName evidence="2">DNA-directed RNA polymerase</fullName>
        <ecNumber evidence="2">2.7.7.6</ecNumber>
    </recommendedName>
</protein>
<dbReference type="InterPro" id="IPR043128">
    <property type="entry name" value="Rev_trsase/Diguanyl_cyclase"/>
</dbReference>
<dbReference type="InterPro" id="IPR001584">
    <property type="entry name" value="Integrase_cat-core"/>
</dbReference>
<reference evidence="10" key="2">
    <citation type="journal article" date="2017" name="J. Anim. Genet.">
        <title>Multiple reference genome sequences of hot pepper reveal the massive evolution of plant disease resistance genes by retroduplication.</title>
        <authorList>
            <person name="Kim S."/>
            <person name="Park J."/>
            <person name="Yeom S.-I."/>
            <person name="Kim Y.-M."/>
            <person name="Seo E."/>
            <person name="Kim K.-T."/>
            <person name="Kim M.-S."/>
            <person name="Lee J.M."/>
            <person name="Cheong K."/>
            <person name="Shin H.-S."/>
            <person name="Kim S.-B."/>
            <person name="Han K."/>
            <person name="Lee J."/>
            <person name="Park M."/>
            <person name="Lee H.-A."/>
            <person name="Lee H.-Y."/>
            <person name="Lee Y."/>
            <person name="Oh S."/>
            <person name="Lee J.H."/>
            <person name="Choi E."/>
            <person name="Choi E."/>
            <person name="Lee S.E."/>
            <person name="Jeon J."/>
            <person name="Kim H."/>
            <person name="Choi G."/>
            <person name="Song H."/>
            <person name="Lee J."/>
            <person name="Lee S.-C."/>
            <person name="Kwon J.-K."/>
            <person name="Lee H.-Y."/>
            <person name="Koo N."/>
            <person name="Hong Y."/>
            <person name="Kim R.W."/>
            <person name="Kang W.-H."/>
            <person name="Huh J.H."/>
            <person name="Kang B.-C."/>
            <person name="Yang T.-J."/>
            <person name="Lee Y.-H."/>
            <person name="Bennetzen J.L."/>
            <person name="Choi D."/>
        </authorList>
    </citation>
    <scope>NUCLEOTIDE SEQUENCE [LARGE SCALE GENOMIC DNA]</scope>
    <source>
        <strain evidence="10">cv. PBC81</strain>
    </source>
</reference>
<dbReference type="InterPro" id="IPR007641">
    <property type="entry name" value="RNA_pol_Rpb2_7"/>
</dbReference>
<keyword evidence="6" id="KW-0804">Transcription</keyword>
<dbReference type="Gene3D" id="3.30.420.10">
    <property type="entry name" value="Ribonuclease H-like superfamily/Ribonuclease H"/>
    <property type="match status" value="1"/>
</dbReference>
<dbReference type="GO" id="GO:0003899">
    <property type="term" value="F:DNA-directed RNA polymerase activity"/>
    <property type="evidence" value="ECO:0007669"/>
    <property type="project" value="UniProtKB-EC"/>
</dbReference>
<dbReference type="STRING" id="33114.A0A2G2VWE9"/>
<evidence type="ECO:0000256" key="4">
    <source>
        <dbReference type="ARBA" id="ARBA00022679"/>
    </source>
</evidence>
<feature type="domain" description="Reverse transcriptase" evidence="7">
    <location>
        <begin position="1"/>
        <end position="67"/>
    </location>
</feature>
<dbReference type="GO" id="GO:0015074">
    <property type="term" value="P:DNA integration"/>
    <property type="evidence" value="ECO:0007669"/>
    <property type="project" value="InterPro"/>
</dbReference>
<dbReference type="PROSITE" id="PS50994">
    <property type="entry name" value="INTEGRASE"/>
    <property type="match status" value="1"/>
</dbReference>
<organism evidence="9 10">
    <name type="scientific">Capsicum baccatum</name>
    <name type="common">Peruvian pepper</name>
    <dbReference type="NCBI Taxonomy" id="33114"/>
    <lineage>
        <taxon>Eukaryota</taxon>
        <taxon>Viridiplantae</taxon>
        <taxon>Streptophyta</taxon>
        <taxon>Embryophyta</taxon>
        <taxon>Tracheophyta</taxon>
        <taxon>Spermatophyta</taxon>
        <taxon>Magnoliopsida</taxon>
        <taxon>eudicotyledons</taxon>
        <taxon>Gunneridae</taxon>
        <taxon>Pentapetalae</taxon>
        <taxon>asterids</taxon>
        <taxon>lamiids</taxon>
        <taxon>Solanales</taxon>
        <taxon>Solanaceae</taxon>
        <taxon>Solanoideae</taxon>
        <taxon>Capsiceae</taxon>
        <taxon>Capsicum</taxon>
    </lineage>
</organism>
<dbReference type="SUPFAM" id="SSF64484">
    <property type="entry name" value="beta and beta-prime subunits of DNA dependent RNA-polymerase"/>
    <property type="match status" value="1"/>
</dbReference>
<dbReference type="InterPro" id="IPR036397">
    <property type="entry name" value="RNaseH_sf"/>
</dbReference>
<dbReference type="InterPro" id="IPR043502">
    <property type="entry name" value="DNA/RNA_pol_sf"/>
</dbReference>
<evidence type="ECO:0000256" key="6">
    <source>
        <dbReference type="ARBA" id="ARBA00023163"/>
    </source>
</evidence>
<dbReference type="FunFam" id="2.40.270.10:FF:000011">
    <property type="entry name" value="DNA-directed RNA polymerase subunit beta"/>
    <property type="match status" value="1"/>
</dbReference>
<dbReference type="Gene3D" id="3.30.70.270">
    <property type="match status" value="2"/>
</dbReference>
<dbReference type="InterPro" id="IPR012337">
    <property type="entry name" value="RNaseH-like_sf"/>
</dbReference>
<evidence type="ECO:0000313" key="10">
    <source>
        <dbReference type="Proteomes" id="UP000224567"/>
    </source>
</evidence>
<dbReference type="Gene3D" id="2.40.270.10">
    <property type="entry name" value="DNA-directed RNA polymerase, subunit 2, domain 6"/>
    <property type="match status" value="1"/>
</dbReference>
<dbReference type="InterPro" id="IPR015712">
    <property type="entry name" value="DNA-dir_RNA_pol_su2"/>
</dbReference>
<dbReference type="SUPFAM" id="SSF56672">
    <property type="entry name" value="DNA/RNA polymerases"/>
    <property type="match status" value="1"/>
</dbReference>
<dbReference type="GO" id="GO:0032549">
    <property type="term" value="F:ribonucleoside binding"/>
    <property type="evidence" value="ECO:0007669"/>
    <property type="project" value="InterPro"/>
</dbReference>
<keyword evidence="5" id="KW-0548">Nucleotidyltransferase</keyword>
<dbReference type="GO" id="GO:0003677">
    <property type="term" value="F:DNA binding"/>
    <property type="evidence" value="ECO:0007669"/>
    <property type="project" value="InterPro"/>
</dbReference>
<dbReference type="SUPFAM" id="SSF53098">
    <property type="entry name" value="Ribonuclease H-like"/>
    <property type="match status" value="1"/>
</dbReference>
<dbReference type="Pfam" id="PF04560">
    <property type="entry name" value="RNA_pol_Rpb2_7"/>
    <property type="match status" value="1"/>
</dbReference>
<comment type="similarity">
    <text evidence="1">Belongs to the RNA polymerase beta chain family.</text>
</comment>
<feature type="domain" description="Integrase catalytic" evidence="8">
    <location>
        <begin position="172"/>
        <end position="355"/>
    </location>
</feature>
<proteinExistence type="inferred from homology"/>
<evidence type="ECO:0000313" key="9">
    <source>
        <dbReference type="EMBL" id="PHT37291.1"/>
    </source>
</evidence>
<dbReference type="InterPro" id="IPR037033">
    <property type="entry name" value="DNA-dir_RNAP_su2_hyb_sf"/>
</dbReference>
<dbReference type="PANTHER" id="PTHR20856">
    <property type="entry name" value="DNA-DIRECTED RNA POLYMERASE I SUBUNIT 2"/>
    <property type="match status" value="1"/>
</dbReference>
<dbReference type="Pfam" id="PF00562">
    <property type="entry name" value="RNA_pol_Rpb2_6"/>
    <property type="match status" value="1"/>
</dbReference>
<dbReference type="PROSITE" id="PS01166">
    <property type="entry name" value="RNA_POL_BETA"/>
    <property type="match status" value="1"/>
</dbReference>
<dbReference type="EMBL" id="MLFT02000010">
    <property type="protein sequence ID" value="PHT37291.1"/>
    <property type="molecule type" value="Genomic_DNA"/>
</dbReference>
<sequence length="794" mass="90276">MTTMFHDMLHREIDVYVDDVIIKSKIRANRVKDLRKFFERLRKYNIKLNPAKCVFGVSSGKLLGLVVSRRGIELDPSKIKAIQDLLPPKNRTEMISLLGKLNYITKFIAQLTTTCEPIFKLLKKSIVVKWTKECQELTEFDIVYVTQTAMKAQALENHLAENSIDEEYEPLKTYFPNEEVSCIEEVVIDADPVWKLFFNGAINMKGVGIVHRHSRDQHAYCNAVEEELDGEPWFLDIKRYIQSGEYPAYATNDQKRTIRHLASGFFLNNSANLNSHLMQKVCQQFKIVHQNSTPYCPKANGVVEAANKNTKKILQKMVQGSRQLHEKLSFALLAYRTTVHTSTGATPYLLVYGTEAVIPAEVEIPSLQLYQRRMARVYIKKVRPRNFEVGQLALRRILPHQVEAKGKFSHNWQGHFVVKKVLPNGALYLTDTEGKMAEMGTNADAVKRYYDGVRDFDSFLRDGLIEYLEVNEENNTLVRVKQMKSAFYPSNVRRNCKKDDQSFKAFVETLPPDTLAWAWSLLLPYQEMELGSIISAIDDVNLPEIGDKFSSRHGQKGVCGTIVQQEDFPFSERGSCPDLIMNPHGFPSRMTVGKMVELLGSKAGVSCGRFHYGSAFGEPSGHADMVDAISETLVMHGFSYNGKDFFYSGITGMPLQAYIFMGPIYYQKLKHMVLDKMHACGSGPRAMMKRQPTERWSRNGGLCVGEMERDCLIAYGASMLIYDRLMISSDPLEVQVCRKCGLLGYDNYKLKTGICSMCKNGENISTMKLPYAWKLLIQELQLMNIVPRLKLAEA</sequence>
<keyword evidence="10" id="KW-1185">Reference proteome</keyword>
<dbReference type="EC" id="2.7.7.6" evidence="2"/>